<accession>A0A1D2VNR3</accession>
<evidence type="ECO:0000313" key="7">
    <source>
        <dbReference type="Proteomes" id="UP000095038"/>
    </source>
</evidence>
<evidence type="ECO:0000256" key="1">
    <source>
        <dbReference type="ARBA" id="ARBA00022490"/>
    </source>
</evidence>
<keyword evidence="7" id="KW-1185">Reference proteome</keyword>
<feature type="compositionally biased region" description="Polar residues" evidence="5">
    <location>
        <begin position="132"/>
        <end position="152"/>
    </location>
</feature>
<evidence type="ECO:0000256" key="5">
    <source>
        <dbReference type="SAM" id="MobiDB-lite"/>
    </source>
</evidence>
<dbReference type="InParanoid" id="A0A1D2VNR3"/>
<dbReference type="Proteomes" id="UP000095038">
    <property type="component" value="Unassembled WGS sequence"/>
</dbReference>
<dbReference type="GO" id="GO:0003743">
    <property type="term" value="F:translation initiation factor activity"/>
    <property type="evidence" value="ECO:0007669"/>
    <property type="project" value="UniProtKB-KW"/>
</dbReference>
<dbReference type="PANTHER" id="PTHR12399">
    <property type="entry name" value="EUKARYOTIC TRANSLATION INITIATION FACTOR 3 SUBUNIT 7"/>
    <property type="match status" value="1"/>
</dbReference>
<organism evidence="6 7">
    <name type="scientific">Ascoidea rubescens DSM 1968</name>
    <dbReference type="NCBI Taxonomy" id="1344418"/>
    <lineage>
        <taxon>Eukaryota</taxon>
        <taxon>Fungi</taxon>
        <taxon>Dikarya</taxon>
        <taxon>Ascomycota</taxon>
        <taxon>Saccharomycotina</taxon>
        <taxon>Saccharomycetes</taxon>
        <taxon>Ascoideaceae</taxon>
        <taxon>Ascoidea</taxon>
    </lineage>
</organism>
<feature type="compositionally biased region" description="Pro residues" evidence="5">
    <location>
        <begin position="13"/>
        <end position="22"/>
    </location>
</feature>
<sequence length="580" mass="65322">MSFPFSLENLPPSTSPWGPPKEIPSYLKFHNVPYAPFSKTDKLGKAADWISTDSNQQQTQQQNKTTRRDRDPFHAYGASAASKFAADDELANDTAGFEIVDSSTTANKPQQPQQQQNYRQRVLKSRYHKPVQNKQFQSNQNQGKRSNVSNSYRPYWNNNNEKNKPKKSSVEIKDNWKLLTSIDFNRLNKLKLDVDLKKSVVLTSKGASFNYNKNVFERTGINKKPIPLKPSSTVKTEYKSSTTSKDPILLQYAKENKSEVFITDTILSQIMSTLISNFSWDVVVTKKGNKLFFDKRLSSTNPITVDENDPGLSQASINIDAADINSDVNLSNEASYLNNLLLSLSIIPDASTLKKFELSTKEFVQSENSKNFIPKSYSYKIIKLPNLTNKSKKASSKLSSYYDSESEEDENDFIKVLVRTESSAVQRIGSDVSPIAIHAITQYKTGSSLDWNTKLQLQKGAILAAELRKNINQFSKWTIESILSDVKLIKIGFVSRANYKKNDSHNLLDVIGYTPQDLANQMKLNFGTGWGIFKSFIDIINGWNLSDGESGDGKFIIVKDPNSPKVSIYKLPDEEDALSI</sequence>
<evidence type="ECO:0000256" key="4">
    <source>
        <dbReference type="ARBA" id="ARBA00022917"/>
    </source>
</evidence>
<dbReference type="EMBL" id="KV454475">
    <property type="protein sequence ID" value="ODV63243.1"/>
    <property type="molecule type" value="Genomic_DNA"/>
</dbReference>
<dbReference type="Pfam" id="PF05091">
    <property type="entry name" value="eIF-3_zeta"/>
    <property type="match status" value="1"/>
</dbReference>
<protein>
    <submittedName>
        <fullName evidence="6">Translation initiation factor eIF-3, subunit D</fullName>
    </submittedName>
</protein>
<dbReference type="PANTHER" id="PTHR12399:SF0">
    <property type="entry name" value="EUKARYOTIC TRANSLATION INITIATION FACTOR 3 SUBUNIT D"/>
    <property type="match status" value="1"/>
</dbReference>
<dbReference type="OrthoDB" id="16538at2759"/>
<feature type="region of interest" description="Disordered" evidence="5">
    <location>
        <begin position="131"/>
        <end position="170"/>
    </location>
</feature>
<keyword evidence="1" id="KW-0963">Cytoplasm</keyword>
<keyword evidence="2 6" id="KW-0396">Initiation factor</keyword>
<gene>
    <name evidence="6" type="ORF">ASCRUDRAFT_5278</name>
</gene>
<dbReference type="STRING" id="1344418.A0A1D2VNR3"/>
<evidence type="ECO:0000256" key="3">
    <source>
        <dbReference type="ARBA" id="ARBA00022884"/>
    </source>
</evidence>
<name>A0A1D2VNR3_9ASCO</name>
<dbReference type="GO" id="GO:0003723">
    <property type="term" value="F:RNA binding"/>
    <property type="evidence" value="ECO:0007669"/>
    <property type="project" value="UniProtKB-KW"/>
</dbReference>
<evidence type="ECO:0000313" key="6">
    <source>
        <dbReference type="EMBL" id="ODV63243.1"/>
    </source>
</evidence>
<feature type="region of interest" description="Disordered" evidence="5">
    <location>
        <begin position="48"/>
        <end position="71"/>
    </location>
</feature>
<reference evidence="7" key="1">
    <citation type="submission" date="2016-05" db="EMBL/GenBank/DDBJ databases">
        <title>Comparative genomics of biotechnologically important yeasts.</title>
        <authorList>
            <consortium name="DOE Joint Genome Institute"/>
            <person name="Riley R."/>
            <person name="Haridas S."/>
            <person name="Wolfe K.H."/>
            <person name="Lopes M.R."/>
            <person name="Hittinger C.T."/>
            <person name="Goker M."/>
            <person name="Salamov A."/>
            <person name="Wisecaver J."/>
            <person name="Long T.M."/>
            <person name="Aerts A.L."/>
            <person name="Barry K."/>
            <person name="Choi C."/>
            <person name="Clum A."/>
            <person name="Coughlan A.Y."/>
            <person name="Deshpande S."/>
            <person name="Douglass A.P."/>
            <person name="Hanson S.J."/>
            <person name="Klenk H.-P."/>
            <person name="Labutti K."/>
            <person name="Lapidus A."/>
            <person name="Lindquist E."/>
            <person name="Lipzen A."/>
            <person name="Meier-Kolthoff J.P."/>
            <person name="Ohm R.A."/>
            <person name="Otillar R.P."/>
            <person name="Pangilinan J."/>
            <person name="Peng Y."/>
            <person name="Rokas A."/>
            <person name="Rosa C.A."/>
            <person name="Scheuner C."/>
            <person name="Sibirny A.A."/>
            <person name="Slot J.C."/>
            <person name="Stielow J.B."/>
            <person name="Sun H."/>
            <person name="Kurtzman C.P."/>
            <person name="Blackwell M."/>
            <person name="Grigoriev I.V."/>
            <person name="Jeffries T.W."/>
        </authorList>
    </citation>
    <scope>NUCLEOTIDE SEQUENCE [LARGE SCALE GENOMIC DNA]</scope>
    <source>
        <strain evidence="7">DSM 1968</strain>
    </source>
</reference>
<keyword evidence="3" id="KW-0694">RNA-binding</keyword>
<feature type="region of interest" description="Disordered" evidence="5">
    <location>
        <begin position="1"/>
        <end position="24"/>
    </location>
</feature>
<evidence type="ECO:0000256" key="2">
    <source>
        <dbReference type="ARBA" id="ARBA00022540"/>
    </source>
</evidence>
<dbReference type="RefSeq" id="XP_020049550.1">
    <property type="nucleotide sequence ID" value="XM_020191103.1"/>
</dbReference>
<dbReference type="InterPro" id="IPR007783">
    <property type="entry name" value="eIF3d"/>
</dbReference>
<dbReference type="GO" id="GO:0005852">
    <property type="term" value="C:eukaryotic translation initiation factor 3 complex"/>
    <property type="evidence" value="ECO:0007669"/>
    <property type="project" value="InterPro"/>
</dbReference>
<feature type="compositionally biased region" description="Low complexity" evidence="5">
    <location>
        <begin position="51"/>
        <end position="64"/>
    </location>
</feature>
<dbReference type="AlphaFoldDB" id="A0A1D2VNR3"/>
<dbReference type="PIRSF" id="PIRSF016281">
    <property type="entry name" value="EIF-3_zeta"/>
    <property type="match status" value="1"/>
</dbReference>
<dbReference type="GeneID" id="30964739"/>
<keyword evidence="4" id="KW-0648">Protein biosynthesis</keyword>
<proteinExistence type="predicted"/>